<organism evidence="2 3">
    <name type="scientific">Sphingomonas koreensis</name>
    <dbReference type="NCBI Taxonomy" id="93064"/>
    <lineage>
        <taxon>Bacteria</taxon>
        <taxon>Pseudomonadati</taxon>
        <taxon>Pseudomonadota</taxon>
        <taxon>Alphaproteobacteria</taxon>
        <taxon>Sphingomonadales</taxon>
        <taxon>Sphingomonadaceae</taxon>
        <taxon>Sphingomonas</taxon>
    </lineage>
</organism>
<protein>
    <submittedName>
        <fullName evidence="2">DUF4238 domain-containing protein</fullName>
    </submittedName>
</protein>
<evidence type="ECO:0000313" key="3">
    <source>
        <dbReference type="Proteomes" id="UP000287746"/>
    </source>
</evidence>
<dbReference type="EMBL" id="QQYZ01000020">
    <property type="protein sequence ID" value="RSY79349.1"/>
    <property type="molecule type" value="Genomic_DNA"/>
</dbReference>
<evidence type="ECO:0000256" key="1">
    <source>
        <dbReference type="SAM" id="MobiDB-lite"/>
    </source>
</evidence>
<proteinExistence type="predicted"/>
<feature type="region of interest" description="Disordered" evidence="1">
    <location>
        <begin position="1"/>
        <end position="33"/>
    </location>
</feature>
<dbReference type="Proteomes" id="UP000287746">
    <property type="component" value="Unassembled WGS sequence"/>
</dbReference>
<evidence type="ECO:0000313" key="2">
    <source>
        <dbReference type="EMBL" id="RSY79349.1"/>
    </source>
</evidence>
<name>A0A430FZT9_9SPHN</name>
<feature type="compositionally biased region" description="Basic and acidic residues" evidence="1">
    <location>
        <begin position="1"/>
        <end position="11"/>
    </location>
</feature>
<reference evidence="2 3" key="1">
    <citation type="submission" date="2018-07" db="EMBL/GenBank/DDBJ databases">
        <title>Genomic and Epidemiologic Investigation of an Indolent Hospital Outbreak.</title>
        <authorList>
            <person name="Johnson R.C."/>
            <person name="Deming C."/>
            <person name="Conlan S."/>
            <person name="Zellmer C.J."/>
            <person name="Michelin A.V."/>
            <person name="Lee-Lin S."/>
            <person name="Thomas P.J."/>
            <person name="Park M."/>
            <person name="Weingarten R.A."/>
            <person name="Less J."/>
            <person name="Dekker J.P."/>
            <person name="Frank K.M."/>
            <person name="Musser K.A."/>
            <person name="Mcquiston J.R."/>
            <person name="Henderson D.K."/>
            <person name="Lau A.F."/>
            <person name="Palmore T.N."/>
            <person name="Segre J.A."/>
        </authorList>
    </citation>
    <scope>NUCLEOTIDE SEQUENCE [LARGE SCALE GENOMIC DNA]</scope>
    <source>
        <strain evidence="2 3">SK-CDC1_0717</strain>
    </source>
</reference>
<accession>A0A430FZT9</accession>
<dbReference type="AlphaFoldDB" id="A0A430FZT9"/>
<dbReference type="InterPro" id="IPR025332">
    <property type="entry name" value="DUF4238"/>
</dbReference>
<dbReference type="Pfam" id="PF14022">
    <property type="entry name" value="DUF4238"/>
    <property type="match status" value="1"/>
</dbReference>
<sequence length="314" mass="35375">MSQCHELDSRTQRTRPLMAKRETGMTTKSNPPRRHHFIPQMMLRHFTDTNGQLWFWRRDFAKGKVRTNATQNLFVVRDLYTLVHADGTEDMALENFFADMEGTGAKFIDDLAAIVRGGNTPKLDNGAWHFWDHFFYYQLKRTPGAITAFAEQMNFDGKIAETVEKIRAARAENGRDPDEAGLAERIAKNAVILAQAARPSEEVLAQFAQMGLAIYRITDPARSFIVGDVPGAMARFRQHGGGWTHKTMFLPLTWDIAVGQLARPRAVEIIDIDMDQVRRMNEASTARSTVIAGRSEALVHSLSRNIGYAGIEPL</sequence>
<comment type="caution">
    <text evidence="2">The sequence shown here is derived from an EMBL/GenBank/DDBJ whole genome shotgun (WGS) entry which is preliminary data.</text>
</comment>
<gene>
    <name evidence="2" type="ORF">DAH66_17440</name>
</gene>